<dbReference type="Gene3D" id="3.40.50.1000">
    <property type="entry name" value="HAD superfamily/HAD-like"/>
    <property type="match status" value="1"/>
</dbReference>
<sequence length="205" mass="21355">MARTQLLIDFGEVISVAQPAADVTAMADAAGLPAAEFSARYWACRPGYDGGGSARDYWHDVLGAAPGPTLLRRLVELDVASWLHLNPDAMRMLALVHAAGVPVSLLSNAPLELARELDRHPGLGPFRRLLFSADLGLTKPDPAIYAAALGLLGARPGAVVFADDRAPNVTAAVALGLRALVCTGTPDSLARVAEAVLPAGRPLIP</sequence>
<dbReference type="PRINTS" id="PR00413">
    <property type="entry name" value="HADHALOGNASE"/>
</dbReference>
<dbReference type="PANTHER" id="PTHR43611">
    <property type="entry name" value="ALPHA-D-GLUCOSE 1-PHOSPHATE PHOSPHATASE"/>
    <property type="match status" value="1"/>
</dbReference>
<dbReference type="RefSeq" id="WP_106125447.1">
    <property type="nucleotide sequence ID" value="NZ_PVZG01000002.1"/>
</dbReference>
<protein>
    <submittedName>
        <fullName evidence="1">Putative hydrolase of the HAD superfamily</fullName>
    </submittedName>
</protein>
<name>A0A2T0SFS9_9ACTN</name>
<dbReference type="NCBIfam" id="TIGR01509">
    <property type="entry name" value="HAD-SF-IA-v3"/>
    <property type="match status" value="1"/>
</dbReference>
<keyword evidence="1" id="KW-0378">Hydrolase</keyword>
<dbReference type="EMBL" id="PVZG01000002">
    <property type="protein sequence ID" value="PRY32265.1"/>
    <property type="molecule type" value="Genomic_DNA"/>
</dbReference>
<dbReference type="Pfam" id="PF00702">
    <property type="entry name" value="Hydrolase"/>
    <property type="match status" value="1"/>
</dbReference>
<accession>A0A2T0SFS9</accession>
<evidence type="ECO:0000313" key="2">
    <source>
        <dbReference type="Proteomes" id="UP000239209"/>
    </source>
</evidence>
<organism evidence="1 2">
    <name type="scientific">Pseudosporangium ferrugineum</name>
    <dbReference type="NCBI Taxonomy" id="439699"/>
    <lineage>
        <taxon>Bacteria</taxon>
        <taxon>Bacillati</taxon>
        <taxon>Actinomycetota</taxon>
        <taxon>Actinomycetes</taxon>
        <taxon>Micromonosporales</taxon>
        <taxon>Micromonosporaceae</taxon>
        <taxon>Pseudosporangium</taxon>
    </lineage>
</organism>
<dbReference type="InterPro" id="IPR036412">
    <property type="entry name" value="HAD-like_sf"/>
</dbReference>
<dbReference type="InterPro" id="IPR023214">
    <property type="entry name" value="HAD_sf"/>
</dbReference>
<evidence type="ECO:0000313" key="1">
    <source>
        <dbReference type="EMBL" id="PRY32265.1"/>
    </source>
</evidence>
<dbReference type="AlphaFoldDB" id="A0A2T0SFS9"/>
<comment type="caution">
    <text evidence="1">The sequence shown here is derived from an EMBL/GenBank/DDBJ whole genome shotgun (WGS) entry which is preliminary data.</text>
</comment>
<reference evidence="1 2" key="1">
    <citation type="submission" date="2018-03" db="EMBL/GenBank/DDBJ databases">
        <title>Genomic Encyclopedia of Archaeal and Bacterial Type Strains, Phase II (KMG-II): from individual species to whole genera.</title>
        <authorList>
            <person name="Goeker M."/>
        </authorList>
    </citation>
    <scope>NUCLEOTIDE SEQUENCE [LARGE SCALE GENOMIC DNA]</scope>
    <source>
        <strain evidence="1 2">DSM 45348</strain>
    </source>
</reference>
<dbReference type="OrthoDB" id="9797415at2"/>
<dbReference type="InterPro" id="IPR006439">
    <property type="entry name" value="HAD-SF_hydro_IA"/>
</dbReference>
<dbReference type="SUPFAM" id="SSF56784">
    <property type="entry name" value="HAD-like"/>
    <property type="match status" value="1"/>
</dbReference>
<dbReference type="GO" id="GO:0016787">
    <property type="term" value="F:hydrolase activity"/>
    <property type="evidence" value="ECO:0007669"/>
    <property type="project" value="UniProtKB-KW"/>
</dbReference>
<dbReference type="Proteomes" id="UP000239209">
    <property type="component" value="Unassembled WGS sequence"/>
</dbReference>
<keyword evidence="2" id="KW-1185">Reference proteome</keyword>
<proteinExistence type="predicted"/>
<dbReference type="PANTHER" id="PTHR43611:SF3">
    <property type="entry name" value="FLAVIN MONONUCLEOTIDE HYDROLASE 1, CHLOROPLATIC"/>
    <property type="match status" value="1"/>
</dbReference>
<gene>
    <name evidence="1" type="ORF">CLV70_102476</name>
</gene>